<name>I3CJJ9_9GAMM</name>
<evidence type="ECO:0000313" key="1">
    <source>
        <dbReference type="EMBL" id="EIJ43792.1"/>
    </source>
</evidence>
<dbReference type="AlphaFoldDB" id="I3CJJ9"/>
<reference evidence="1 2" key="1">
    <citation type="submission" date="2011-11" db="EMBL/GenBank/DDBJ databases">
        <title>Improved High-Quality Draft sequence of Beggiatoa alba B18lD.</title>
        <authorList>
            <consortium name="US DOE Joint Genome Institute"/>
            <person name="Lucas S."/>
            <person name="Han J."/>
            <person name="Lapidus A."/>
            <person name="Cheng J.-F."/>
            <person name="Goodwin L."/>
            <person name="Pitluck S."/>
            <person name="Peters L."/>
            <person name="Mikhailova N."/>
            <person name="Held B."/>
            <person name="Detter J.C."/>
            <person name="Han C."/>
            <person name="Tapia R."/>
            <person name="Land M."/>
            <person name="Hauser L."/>
            <person name="Kyrpides N."/>
            <person name="Ivanova N."/>
            <person name="Pagani I."/>
            <person name="Samuel K."/>
            <person name="Teske A."/>
            <person name="Mueller J."/>
            <person name="Woyke T."/>
        </authorList>
    </citation>
    <scope>NUCLEOTIDE SEQUENCE [LARGE SCALE GENOMIC DNA]</scope>
    <source>
        <strain evidence="1 2">B18LD</strain>
    </source>
</reference>
<proteinExistence type="predicted"/>
<gene>
    <name evidence="1" type="ORF">BegalDRAFT_2964</name>
</gene>
<dbReference type="STRING" id="395493.BegalDRAFT_2964"/>
<dbReference type="EMBL" id="JH600070">
    <property type="protein sequence ID" value="EIJ43792.1"/>
    <property type="molecule type" value="Genomic_DNA"/>
</dbReference>
<evidence type="ECO:0000313" key="2">
    <source>
        <dbReference type="Proteomes" id="UP000005744"/>
    </source>
</evidence>
<keyword evidence="2" id="KW-1185">Reference proteome</keyword>
<organism evidence="1 2">
    <name type="scientific">Beggiatoa alba B18LD</name>
    <dbReference type="NCBI Taxonomy" id="395493"/>
    <lineage>
        <taxon>Bacteria</taxon>
        <taxon>Pseudomonadati</taxon>
        <taxon>Pseudomonadota</taxon>
        <taxon>Gammaproteobacteria</taxon>
        <taxon>Thiotrichales</taxon>
        <taxon>Thiotrichaceae</taxon>
        <taxon>Beggiatoa</taxon>
    </lineage>
</organism>
<dbReference type="HOGENOM" id="CLU_126515_1_1_6"/>
<dbReference type="RefSeq" id="WP_002691283.1">
    <property type="nucleotide sequence ID" value="NZ_JH600070.1"/>
</dbReference>
<accession>I3CJJ9</accession>
<dbReference type="Gene3D" id="3.40.30.10">
    <property type="entry name" value="Glutaredoxin"/>
    <property type="match status" value="1"/>
</dbReference>
<dbReference type="CDD" id="cd02980">
    <property type="entry name" value="TRX_Fd_family"/>
    <property type="match status" value="1"/>
</dbReference>
<dbReference type="eggNOG" id="COG3411">
    <property type="taxonomic scope" value="Bacteria"/>
</dbReference>
<dbReference type="InterPro" id="IPR036249">
    <property type="entry name" value="Thioredoxin-like_sf"/>
</dbReference>
<dbReference type="SUPFAM" id="SSF52833">
    <property type="entry name" value="Thioredoxin-like"/>
    <property type="match status" value="1"/>
</dbReference>
<dbReference type="OrthoDB" id="9800597at2"/>
<protein>
    <submittedName>
        <fullName evidence="1">Ferredoxin</fullName>
    </submittedName>
</protein>
<dbReference type="Proteomes" id="UP000005744">
    <property type="component" value="Unassembled WGS sequence"/>
</dbReference>
<sequence length="106" mass="12031">MSDSYFQHHVFFCTNQRENGQACCQDYQASAMRDYMKQKVKALGLAGKGCVRINNAGCLDRCDLGPVLVIYPAGVWYTFVDNSDIDEIISEHLQNGRIVERLRLPL</sequence>